<keyword evidence="1" id="KW-1133">Transmembrane helix</keyword>
<dbReference type="EMBL" id="PFMY01000079">
    <property type="protein sequence ID" value="PIZ27611.1"/>
    <property type="molecule type" value="Genomic_DNA"/>
</dbReference>
<accession>A0A2M7SWQ9</accession>
<organism evidence="2 3">
    <name type="scientific">Candidatus Berkelbacteria bacterium CG_4_10_14_0_8_um_filter_42_34</name>
    <dbReference type="NCBI Taxonomy" id="1974502"/>
    <lineage>
        <taxon>Bacteria</taxon>
        <taxon>Candidatus Berkelbacteria</taxon>
    </lineage>
</organism>
<keyword evidence="1" id="KW-0472">Membrane</keyword>
<dbReference type="AlphaFoldDB" id="A0A2M7SWQ9"/>
<evidence type="ECO:0000256" key="1">
    <source>
        <dbReference type="SAM" id="Phobius"/>
    </source>
</evidence>
<gene>
    <name evidence="2" type="ORF">COY45_01595</name>
</gene>
<reference evidence="3" key="1">
    <citation type="submission" date="2017-09" db="EMBL/GenBank/DDBJ databases">
        <title>Depth-based differentiation of microbial function through sediment-hosted aquifers and enrichment of novel symbionts in the deep terrestrial subsurface.</title>
        <authorList>
            <person name="Probst A.J."/>
            <person name="Ladd B."/>
            <person name="Jarett J.K."/>
            <person name="Geller-Mcgrath D.E."/>
            <person name="Sieber C.M.K."/>
            <person name="Emerson J.B."/>
            <person name="Anantharaman K."/>
            <person name="Thomas B.C."/>
            <person name="Malmstrom R."/>
            <person name="Stieglmeier M."/>
            <person name="Klingl A."/>
            <person name="Woyke T."/>
            <person name="Ryan C.M."/>
            <person name="Banfield J.F."/>
        </authorList>
    </citation>
    <scope>NUCLEOTIDE SEQUENCE [LARGE SCALE GENOMIC DNA]</scope>
</reference>
<name>A0A2M7SWQ9_9BACT</name>
<evidence type="ECO:0000313" key="2">
    <source>
        <dbReference type="EMBL" id="PIZ27611.1"/>
    </source>
</evidence>
<proteinExistence type="predicted"/>
<feature type="non-terminal residue" evidence="2">
    <location>
        <position position="66"/>
    </location>
</feature>
<evidence type="ECO:0000313" key="3">
    <source>
        <dbReference type="Proteomes" id="UP000231332"/>
    </source>
</evidence>
<protein>
    <submittedName>
        <fullName evidence="2">Uncharacterized protein</fullName>
    </submittedName>
</protein>
<comment type="caution">
    <text evidence="2">The sequence shown here is derived from an EMBL/GenBank/DDBJ whole genome shotgun (WGS) entry which is preliminary data.</text>
</comment>
<feature type="transmembrane region" description="Helical" evidence="1">
    <location>
        <begin position="21"/>
        <end position="42"/>
    </location>
</feature>
<keyword evidence="1" id="KW-0812">Transmembrane</keyword>
<dbReference type="Proteomes" id="UP000231332">
    <property type="component" value="Unassembled WGS sequence"/>
</dbReference>
<sequence>MSNIELQNKDQKPKRRSRKKLWIILSAVAIFLILGVAVLYVFGRGIFTKNWSGSSPFFKFLHGEQD</sequence>